<comment type="caution">
    <text evidence="2">The sequence shown here is derived from an EMBL/GenBank/DDBJ whole genome shotgun (WGS) entry which is preliminary data.</text>
</comment>
<protein>
    <submittedName>
        <fullName evidence="2">Uncharacterized protein</fullName>
    </submittedName>
</protein>
<sequence length="291" mass="31495">MARVEHEHDVLGEIDIEQARLDVRGRRAHQHRHVVERERQLAFAGEVEHADRLAVRIAQRQRAAGEAAQPAEKMLAAVDRDRATFDERGAERVRAAQRFAPARAGADVADAERGELARVAVDRQDGCARIGQQDHPVASAALGEEFEFGCGRGEQQAVRVMQLVEVAEFMQVQPRVVVPAHTVIEAAPPRLVDFDAQATLRQHAVGTEALANQAGCLQPVRKSLAGREVVLHVAPPQENVGPSDPARPHAKRPAESGISPGINPSGQKPKAQAGRGSAGDSRGRADRNRRA</sequence>
<proteinExistence type="predicted"/>
<evidence type="ECO:0000256" key="1">
    <source>
        <dbReference type="SAM" id="MobiDB-lite"/>
    </source>
</evidence>
<accession>A0ABY6XUL1</accession>
<reference evidence="2 3" key="1">
    <citation type="submission" date="2019-09" db="EMBL/GenBank/DDBJ databases">
        <authorList>
            <person name="Depoorter E."/>
        </authorList>
    </citation>
    <scope>NUCLEOTIDE SEQUENCE [LARGE SCALE GENOMIC DNA]</scope>
    <source>
        <strain evidence="2 3">R-17378</strain>
    </source>
</reference>
<evidence type="ECO:0000313" key="2">
    <source>
        <dbReference type="EMBL" id="VWC84861.1"/>
    </source>
</evidence>
<gene>
    <name evidence="2" type="ORF">BLA17378_04176</name>
</gene>
<feature type="region of interest" description="Disordered" evidence="1">
    <location>
        <begin position="233"/>
        <end position="291"/>
    </location>
</feature>
<organism evidence="2 3">
    <name type="scientific">Burkholderia aenigmatica</name>
    <dbReference type="NCBI Taxonomy" id="2015348"/>
    <lineage>
        <taxon>Bacteria</taxon>
        <taxon>Pseudomonadati</taxon>
        <taxon>Pseudomonadota</taxon>
        <taxon>Betaproteobacteria</taxon>
        <taxon>Burkholderiales</taxon>
        <taxon>Burkholderiaceae</taxon>
        <taxon>Burkholderia</taxon>
        <taxon>Burkholderia cepacia complex</taxon>
    </lineage>
</organism>
<dbReference type="EMBL" id="CABVQG010000014">
    <property type="protein sequence ID" value="VWC84861.1"/>
    <property type="molecule type" value="Genomic_DNA"/>
</dbReference>
<keyword evidence="3" id="KW-1185">Reference proteome</keyword>
<name>A0ABY6XUL1_9BURK</name>
<feature type="compositionally biased region" description="Low complexity" evidence="1">
    <location>
        <begin position="271"/>
        <end position="280"/>
    </location>
</feature>
<feature type="compositionally biased region" description="Basic and acidic residues" evidence="1">
    <location>
        <begin position="281"/>
        <end position="291"/>
    </location>
</feature>
<dbReference type="Proteomes" id="UP000494120">
    <property type="component" value="Unassembled WGS sequence"/>
</dbReference>
<evidence type="ECO:0000313" key="3">
    <source>
        <dbReference type="Proteomes" id="UP000494120"/>
    </source>
</evidence>